<evidence type="ECO:0000313" key="5">
    <source>
        <dbReference type="Proteomes" id="UP000503820"/>
    </source>
</evidence>
<evidence type="ECO:0000256" key="1">
    <source>
        <dbReference type="ARBA" id="ARBA00022737"/>
    </source>
</evidence>
<sequence>MRGVFSLEQAAVIGHGTTKRTTVSVQYFYALEEDDGRFSVRLVNDKHLPTGDAEYLTLEEILERYNPEPGMYHEKVFPAMREIAKMVARGERHLTNGEPYSAEMEFLAALKLDEDHVRATFGLGLAYLARQQTEKADKVFQKLVKMRAAFEEEHKHMFNTFGIQLRKNGMYPQALKFYARAQQLCGADDHLMFNMARCLCEVGDAENSCKYLHKALELNPGLTEASRLLRSLEKGSCNLA</sequence>
<dbReference type="Proteomes" id="UP000503820">
    <property type="component" value="Unassembled WGS sequence"/>
</dbReference>
<dbReference type="PANTHER" id="PTHR45586">
    <property type="entry name" value="TPR REPEAT-CONTAINING PROTEIN PA4667"/>
    <property type="match status" value="1"/>
</dbReference>
<keyword evidence="1" id="KW-0677">Repeat</keyword>
<dbReference type="SMART" id="SM00028">
    <property type="entry name" value="TPR"/>
    <property type="match status" value="3"/>
</dbReference>
<dbReference type="SUPFAM" id="SSF48452">
    <property type="entry name" value="TPR-like"/>
    <property type="match status" value="1"/>
</dbReference>
<comment type="caution">
    <text evidence="4">The sequence shown here is derived from an EMBL/GenBank/DDBJ whole genome shotgun (WGS) entry which is preliminary data.</text>
</comment>
<organism evidence="4 5">
    <name type="scientific">Desulfovibrio psychrotolerans</name>
    <dbReference type="NCBI Taxonomy" id="415242"/>
    <lineage>
        <taxon>Bacteria</taxon>
        <taxon>Pseudomonadati</taxon>
        <taxon>Thermodesulfobacteriota</taxon>
        <taxon>Desulfovibrionia</taxon>
        <taxon>Desulfovibrionales</taxon>
        <taxon>Desulfovibrionaceae</taxon>
        <taxon>Desulfovibrio</taxon>
    </lineage>
</organism>
<dbReference type="Pfam" id="PF13181">
    <property type="entry name" value="TPR_8"/>
    <property type="match status" value="1"/>
</dbReference>
<name>A0A7J0BRK2_9BACT</name>
<evidence type="ECO:0008006" key="6">
    <source>
        <dbReference type="Google" id="ProtNLM"/>
    </source>
</evidence>
<reference evidence="4 5" key="1">
    <citation type="submission" date="2020-05" db="EMBL/GenBank/DDBJ databases">
        <title>Draft genome sequence of Desulfovibrio psychrotolerans JS1T.</title>
        <authorList>
            <person name="Ueno A."/>
            <person name="Tamazawa S."/>
            <person name="Tamamura S."/>
            <person name="Murakami T."/>
            <person name="Kiyama T."/>
            <person name="Inomata H."/>
            <person name="Amano Y."/>
            <person name="Miyakawa K."/>
            <person name="Tamaki H."/>
            <person name="Naganuma T."/>
            <person name="Kaneko K."/>
        </authorList>
    </citation>
    <scope>NUCLEOTIDE SEQUENCE [LARGE SCALE GENOMIC DNA]</scope>
    <source>
        <strain evidence="4 5">JS1</strain>
    </source>
</reference>
<dbReference type="PANTHER" id="PTHR45586:SF1">
    <property type="entry name" value="LIPOPOLYSACCHARIDE ASSEMBLY PROTEIN B"/>
    <property type="match status" value="1"/>
</dbReference>
<dbReference type="InterPro" id="IPR019734">
    <property type="entry name" value="TPR_rpt"/>
</dbReference>
<protein>
    <recommendedName>
        <fullName evidence="6">TPR repeat-containing protein</fullName>
    </recommendedName>
</protein>
<dbReference type="InterPro" id="IPR011990">
    <property type="entry name" value="TPR-like_helical_dom_sf"/>
</dbReference>
<keyword evidence="2 3" id="KW-0802">TPR repeat</keyword>
<accession>A0A7J0BRK2</accession>
<evidence type="ECO:0000256" key="3">
    <source>
        <dbReference type="PROSITE-ProRule" id="PRU00339"/>
    </source>
</evidence>
<evidence type="ECO:0000256" key="2">
    <source>
        <dbReference type="ARBA" id="ARBA00022803"/>
    </source>
</evidence>
<proteinExistence type="predicted"/>
<dbReference type="InterPro" id="IPR051012">
    <property type="entry name" value="CellSynth/LPSAsmb/PSIAsmb"/>
</dbReference>
<dbReference type="AlphaFoldDB" id="A0A7J0BRK2"/>
<feature type="repeat" description="TPR" evidence="3">
    <location>
        <begin position="117"/>
        <end position="150"/>
    </location>
</feature>
<evidence type="ECO:0000313" key="4">
    <source>
        <dbReference type="EMBL" id="GFM35851.1"/>
    </source>
</evidence>
<keyword evidence="5" id="KW-1185">Reference proteome</keyword>
<dbReference type="PROSITE" id="PS50005">
    <property type="entry name" value="TPR"/>
    <property type="match status" value="1"/>
</dbReference>
<gene>
    <name evidence="4" type="ORF">DSM19430T_05350</name>
</gene>
<dbReference type="Pfam" id="PF13174">
    <property type="entry name" value="TPR_6"/>
    <property type="match status" value="1"/>
</dbReference>
<dbReference type="EMBL" id="BLVP01000001">
    <property type="protein sequence ID" value="GFM35851.1"/>
    <property type="molecule type" value="Genomic_DNA"/>
</dbReference>
<dbReference type="Gene3D" id="1.25.40.10">
    <property type="entry name" value="Tetratricopeptide repeat domain"/>
    <property type="match status" value="1"/>
</dbReference>